<proteinExistence type="inferred from homology"/>
<dbReference type="EMBL" id="JANJYJ010000009">
    <property type="protein sequence ID" value="KAK3189888.1"/>
    <property type="molecule type" value="Genomic_DNA"/>
</dbReference>
<organism evidence="2 3">
    <name type="scientific">Dipteronia sinensis</name>
    <dbReference type="NCBI Taxonomy" id="43782"/>
    <lineage>
        <taxon>Eukaryota</taxon>
        <taxon>Viridiplantae</taxon>
        <taxon>Streptophyta</taxon>
        <taxon>Embryophyta</taxon>
        <taxon>Tracheophyta</taxon>
        <taxon>Spermatophyta</taxon>
        <taxon>Magnoliopsida</taxon>
        <taxon>eudicotyledons</taxon>
        <taxon>Gunneridae</taxon>
        <taxon>Pentapetalae</taxon>
        <taxon>rosids</taxon>
        <taxon>malvids</taxon>
        <taxon>Sapindales</taxon>
        <taxon>Sapindaceae</taxon>
        <taxon>Hippocastanoideae</taxon>
        <taxon>Acereae</taxon>
        <taxon>Dipteronia</taxon>
    </lineage>
</organism>
<dbReference type="PRINTS" id="PR00620">
    <property type="entry name" value="HISTONEH2A"/>
</dbReference>
<keyword evidence="1" id="KW-0544">Nucleosome core</keyword>
<comment type="subunit">
    <text evidence="1">The nucleosome is a histone octamer containing two molecules each of H2A, H2B, H3 and H4 assembled in one H3-H4 heterotetramer and two H2A-H2B heterodimers. The octamer wraps approximately 147 bp of DNA.</text>
</comment>
<evidence type="ECO:0000256" key="1">
    <source>
        <dbReference type="RuleBase" id="RU003767"/>
    </source>
</evidence>
<dbReference type="AlphaFoldDB" id="A0AAD9ZSL7"/>
<keyword evidence="1" id="KW-0238">DNA-binding</keyword>
<dbReference type="Proteomes" id="UP001281410">
    <property type="component" value="Unassembled WGS sequence"/>
</dbReference>
<keyword evidence="1" id="KW-0539">Nucleus</keyword>
<dbReference type="SUPFAM" id="SSF47113">
    <property type="entry name" value="Histone-fold"/>
    <property type="match status" value="1"/>
</dbReference>
<dbReference type="GO" id="GO:0000786">
    <property type="term" value="C:nucleosome"/>
    <property type="evidence" value="ECO:0007669"/>
    <property type="project" value="UniProtKB-KW"/>
</dbReference>
<keyword evidence="3" id="KW-1185">Reference proteome</keyword>
<reference evidence="2" key="1">
    <citation type="journal article" date="2023" name="Plant J.">
        <title>Genome sequences and population genomics provide insights into the demographic history, inbreeding, and mutation load of two 'living fossil' tree species of Dipteronia.</title>
        <authorList>
            <person name="Feng Y."/>
            <person name="Comes H.P."/>
            <person name="Chen J."/>
            <person name="Zhu S."/>
            <person name="Lu R."/>
            <person name="Zhang X."/>
            <person name="Li P."/>
            <person name="Qiu J."/>
            <person name="Olsen K.M."/>
            <person name="Qiu Y."/>
        </authorList>
    </citation>
    <scope>NUCLEOTIDE SEQUENCE</scope>
    <source>
        <strain evidence="2">NBL</strain>
    </source>
</reference>
<evidence type="ECO:0000313" key="3">
    <source>
        <dbReference type="Proteomes" id="UP001281410"/>
    </source>
</evidence>
<dbReference type="GO" id="GO:0005634">
    <property type="term" value="C:nucleus"/>
    <property type="evidence" value="ECO:0007669"/>
    <property type="project" value="UniProtKB-SubCell"/>
</dbReference>
<protein>
    <recommendedName>
        <fullName evidence="1">Histone H2A</fullName>
    </recommendedName>
</protein>
<evidence type="ECO:0000313" key="2">
    <source>
        <dbReference type="EMBL" id="KAK3189888.1"/>
    </source>
</evidence>
<dbReference type="InterPro" id="IPR009072">
    <property type="entry name" value="Histone-fold"/>
</dbReference>
<sequence length="176" mass="20204">MELLCFPQQAVKHAQLRATLLDGKYADRDGAGAPVYLAAAVEYLEAEILELAGNAAIQVIARKIAKKKKRVRITAYASVKLHVDFTSVKPIVPKGRYAKKFSREYWVVRYESEYLMLVKLLNMNLHLVSLLLCVFRYFSNSRIFMSHIDVSDKFNPFLKTLVIRLRNMNPILRKGN</sequence>
<comment type="caution">
    <text evidence="2">The sequence shown here is derived from an EMBL/GenBank/DDBJ whole genome shotgun (WGS) entry which is preliminary data.</text>
</comment>
<gene>
    <name evidence="2" type="ORF">Dsin_029449</name>
</gene>
<dbReference type="InterPro" id="IPR002119">
    <property type="entry name" value="Histone_H2A"/>
</dbReference>
<dbReference type="GO" id="GO:0046982">
    <property type="term" value="F:protein heterodimerization activity"/>
    <property type="evidence" value="ECO:0007669"/>
    <property type="project" value="InterPro"/>
</dbReference>
<dbReference type="GO" id="GO:0030527">
    <property type="term" value="F:structural constituent of chromatin"/>
    <property type="evidence" value="ECO:0007669"/>
    <property type="project" value="InterPro"/>
</dbReference>
<dbReference type="SMART" id="SM00414">
    <property type="entry name" value="H2A"/>
    <property type="match status" value="1"/>
</dbReference>
<comment type="subcellular location">
    <subcellularLocation>
        <location evidence="1">Nucleus</location>
    </subcellularLocation>
</comment>
<comment type="similarity">
    <text evidence="1">Belongs to the histone H2A family.</text>
</comment>
<dbReference type="GO" id="GO:0003677">
    <property type="term" value="F:DNA binding"/>
    <property type="evidence" value="ECO:0007669"/>
    <property type="project" value="UniProtKB-KW"/>
</dbReference>
<keyword evidence="1" id="KW-0158">Chromosome</keyword>
<dbReference type="Gene3D" id="1.10.20.10">
    <property type="entry name" value="Histone, subunit A"/>
    <property type="match status" value="1"/>
</dbReference>
<accession>A0AAD9ZSL7</accession>
<name>A0AAD9ZSL7_9ROSI</name>